<feature type="compositionally biased region" description="Polar residues" evidence="1">
    <location>
        <begin position="9"/>
        <end position="33"/>
    </location>
</feature>
<organism evidence="2 3">
    <name type="scientific">Pseudocercospora musae</name>
    <dbReference type="NCBI Taxonomy" id="113226"/>
    <lineage>
        <taxon>Eukaryota</taxon>
        <taxon>Fungi</taxon>
        <taxon>Dikarya</taxon>
        <taxon>Ascomycota</taxon>
        <taxon>Pezizomycotina</taxon>
        <taxon>Dothideomycetes</taxon>
        <taxon>Dothideomycetidae</taxon>
        <taxon>Mycosphaerellales</taxon>
        <taxon>Mycosphaerellaceae</taxon>
        <taxon>Pseudocercospora</taxon>
    </lineage>
</organism>
<comment type="caution">
    <text evidence="2">The sequence shown here is derived from an EMBL/GenBank/DDBJ whole genome shotgun (WGS) entry which is preliminary data.</text>
</comment>
<evidence type="ECO:0000313" key="3">
    <source>
        <dbReference type="Proteomes" id="UP000073492"/>
    </source>
</evidence>
<dbReference type="Proteomes" id="UP000073492">
    <property type="component" value="Unassembled WGS sequence"/>
</dbReference>
<proteinExistence type="predicted"/>
<feature type="compositionally biased region" description="Low complexity" evidence="1">
    <location>
        <begin position="44"/>
        <end position="55"/>
    </location>
</feature>
<dbReference type="EMBL" id="LFZO01000157">
    <property type="protein sequence ID" value="KXT12280.1"/>
    <property type="molecule type" value="Genomic_DNA"/>
</dbReference>
<reference evidence="2 3" key="1">
    <citation type="submission" date="2015-07" db="EMBL/GenBank/DDBJ databases">
        <title>Comparative genomics of the Sigatoka disease complex on banana suggests a link between parallel evolutionary changes in Pseudocercospora fijiensis and Pseudocercospora eumusae and increased virulence on the banana host.</title>
        <authorList>
            <person name="Chang T.-C."/>
            <person name="Salvucci A."/>
            <person name="Crous P.W."/>
            <person name="Stergiopoulos I."/>
        </authorList>
    </citation>
    <scope>NUCLEOTIDE SEQUENCE [LARGE SCALE GENOMIC DNA]</scope>
    <source>
        <strain evidence="2 3">CBS 116634</strain>
    </source>
</reference>
<evidence type="ECO:0000313" key="2">
    <source>
        <dbReference type="EMBL" id="KXT12280.1"/>
    </source>
</evidence>
<gene>
    <name evidence="2" type="ORF">AC579_5667</name>
</gene>
<name>A0A139IC47_9PEZI</name>
<sequence>MAKELFWINTDSSTEKVGQTTKAQRSIVQSQAQRGRPRKRKSKASTSASAFTTPPRDVDKPKELYDPAVRSISAEMDPFDTACVPIDITAKGLLRYYVHRYHPSQWPGLPFAPNIGAYSFKTSIDRILSTSVED</sequence>
<keyword evidence="3" id="KW-1185">Reference proteome</keyword>
<protein>
    <submittedName>
        <fullName evidence="2">Uncharacterized protein</fullName>
    </submittedName>
</protein>
<dbReference type="AlphaFoldDB" id="A0A139IC47"/>
<accession>A0A139IC47</accession>
<feature type="region of interest" description="Disordered" evidence="1">
    <location>
        <begin position="1"/>
        <end position="63"/>
    </location>
</feature>
<evidence type="ECO:0000256" key="1">
    <source>
        <dbReference type="SAM" id="MobiDB-lite"/>
    </source>
</evidence>
<dbReference type="OrthoDB" id="4137828at2759"/>